<feature type="compositionally biased region" description="Pro residues" evidence="1">
    <location>
        <begin position="196"/>
        <end position="211"/>
    </location>
</feature>
<dbReference type="SUPFAM" id="SSF46565">
    <property type="entry name" value="Chaperone J-domain"/>
    <property type="match status" value="1"/>
</dbReference>
<dbReference type="SMART" id="SM00271">
    <property type="entry name" value="DnaJ"/>
    <property type="match status" value="1"/>
</dbReference>
<dbReference type="PANTHER" id="PTHR24074">
    <property type="entry name" value="CO-CHAPERONE PROTEIN DJLA"/>
    <property type="match status" value="1"/>
</dbReference>
<name>A0A4Y7TRT3_COPMI</name>
<evidence type="ECO:0000313" key="3">
    <source>
        <dbReference type="EMBL" id="TEB36701.1"/>
    </source>
</evidence>
<reference evidence="3 4" key="1">
    <citation type="journal article" date="2019" name="Nat. Ecol. Evol.">
        <title>Megaphylogeny resolves global patterns of mushroom evolution.</title>
        <authorList>
            <person name="Varga T."/>
            <person name="Krizsan K."/>
            <person name="Foldi C."/>
            <person name="Dima B."/>
            <person name="Sanchez-Garcia M."/>
            <person name="Sanchez-Ramirez S."/>
            <person name="Szollosi G.J."/>
            <person name="Szarkandi J.G."/>
            <person name="Papp V."/>
            <person name="Albert L."/>
            <person name="Andreopoulos W."/>
            <person name="Angelini C."/>
            <person name="Antonin V."/>
            <person name="Barry K.W."/>
            <person name="Bougher N.L."/>
            <person name="Buchanan P."/>
            <person name="Buyck B."/>
            <person name="Bense V."/>
            <person name="Catcheside P."/>
            <person name="Chovatia M."/>
            <person name="Cooper J."/>
            <person name="Damon W."/>
            <person name="Desjardin D."/>
            <person name="Finy P."/>
            <person name="Geml J."/>
            <person name="Haridas S."/>
            <person name="Hughes K."/>
            <person name="Justo A."/>
            <person name="Karasinski D."/>
            <person name="Kautmanova I."/>
            <person name="Kiss B."/>
            <person name="Kocsube S."/>
            <person name="Kotiranta H."/>
            <person name="LaButti K.M."/>
            <person name="Lechner B.E."/>
            <person name="Liimatainen K."/>
            <person name="Lipzen A."/>
            <person name="Lukacs Z."/>
            <person name="Mihaltcheva S."/>
            <person name="Morgado L.N."/>
            <person name="Niskanen T."/>
            <person name="Noordeloos M.E."/>
            <person name="Ohm R.A."/>
            <person name="Ortiz-Santana B."/>
            <person name="Ovrebo C."/>
            <person name="Racz N."/>
            <person name="Riley R."/>
            <person name="Savchenko A."/>
            <person name="Shiryaev A."/>
            <person name="Soop K."/>
            <person name="Spirin V."/>
            <person name="Szebenyi C."/>
            <person name="Tomsovsky M."/>
            <person name="Tulloss R.E."/>
            <person name="Uehling J."/>
            <person name="Grigoriev I.V."/>
            <person name="Vagvolgyi C."/>
            <person name="Papp T."/>
            <person name="Martin F.M."/>
            <person name="Miettinen O."/>
            <person name="Hibbett D.S."/>
            <person name="Nagy L.G."/>
        </authorList>
    </citation>
    <scope>NUCLEOTIDE SEQUENCE [LARGE SCALE GENOMIC DNA]</scope>
    <source>
        <strain evidence="3 4">FP101781</strain>
    </source>
</reference>
<dbReference type="CDD" id="cd06257">
    <property type="entry name" value="DnaJ"/>
    <property type="match status" value="1"/>
</dbReference>
<gene>
    <name evidence="3" type="ORF">FA13DRAFT_1079836</name>
</gene>
<evidence type="ECO:0000313" key="4">
    <source>
        <dbReference type="Proteomes" id="UP000298030"/>
    </source>
</evidence>
<dbReference type="Proteomes" id="UP000298030">
    <property type="component" value="Unassembled WGS sequence"/>
</dbReference>
<evidence type="ECO:0000259" key="2">
    <source>
        <dbReference type="PROSITE" id="PS50076"/>
    </source>
</evidence>
<dbReference type="InterPro" id="IPR001623">
    <property type="entry name" value="DnaJ_domain"/>
</dbReference>
<dbReference type="Pfam" id="PF00226">
    <property type="entry name" value="DnaJ"/>
    <property type="match status" value="1"/>
</dbReference>
<feature type="region of interest" description="Disordered" evidence="1">
    <location>
        <begin position="180"/>
        <end position="220"/>
    </location>
</feature>
<dbReference type="PROSITE" id="PS50076">
    <property type="entry name" value="DNAJ_2"/>
    <property type="match status" value="1"/>
</dbReference>
<dbReference type="InterPro" id="IPR036869">
    <property type="entry name" value="J_dom_sf"/>
</dbReference>
<feature type="domain" description="J" evidence="2">
    <location>
        <begin position="9"/>
        <end position="80"/>
    </location>
</feature>
<dbReference type="AlphaFoldDB" id="A0A4Y7TRT3"/>
<proteinExistence type="predicted"/>
<dbReference type="PROSITE" id="PS00636">
    <property type="entry name" value="DNAJ_1"/>
    <property type="match status" value="1"/>
</dbReference>
<keyword evidence="4" id="KW-1185">Reference proteome</keyword>
<accession>A0A4Y7TRT3</accession>
<dbReference type="InterPro" id="IPR018253">
    <property type="entry name" value="DnaJ_domain_CS"/>
</dbReference>
<evidence type="ECO:0000256" key="1">
    <source>
        <dbReference type="SAM" id="MobiDB-lite"/>
    </source>
</evidence>
<dbReference type="Gene3D" id="1.10.287.110">
    <property type="entry name" value="DnaJ domain"/>
    <property type="match status" value="1"/>
</dbReference>
<protein>
    <submittedName>
        <fullName evidence="3">DnaJ-domain-containing protein</fullName>
    </submittedName>
</protein>
<dbReference type="OrthoDB" id="442087at2759"/>
<dbReference type="STRING" id="71717.A0A4Y7TRT3"/>
<dbReference type="InterPro" id="IPR050817">
    <property type="entry name" value="DjlA_DnaK_co-chaperone"/>
</dbReference>
<sequence>MEPRRKFLTYYDTLGVETDAQTDEIRKAYRKRVLETHPDKLDVTASEEEKQAAEREFQKVHEAFQTLGDAQKRRRYDALRALKTDPKLISEYSAKRTADRQEWARQQEEMVQRRINAFKMRAAADRIYQEEKRRVDKEMKIKAEEERAQQQVKQVTDTLRELANANPDFAARREAMLKRKAERERLDQEQVMSLKTPPPTPMSPNPAPASPTSPTTPASG</sequence>
<dbReference type="EMBL" id="QPFP01000005">
    <property type="protein sequence ID" value="TEB36701.1"/>
    <property type="molecule type" value="Genomic_DNA"/>
</dbReference>
<comment type="caution">
    <text evidence="3">The sequence shown here is derived from an EMBL/GenBank/DDBJ whole genome shotgun (WGS) entry which is preliminary data.</text>
</comment>
<organism evidence="3 4">
    <name type="scientific">Coprinellus micaceus</name>
    <name type="common">Glistening ink-cap mushroom</name>
    <name type="synonym">Coprinus micaceus</name>
    <dbReference type="NCBI Taxonomy" id="71717"/>
    <lineage>
        <taxon>Eukaryota</taxon>
        <taxon>Fungi</taxon>
        <taxon>Dikarya</taxon>
        <taxon>Basidiomycota</taxon>
        <taxon>Agaricomycotina</taxon>
        <taxon>Agaricomycetes</taxon>
        <taxon>Agaricomycetidae</taxon>
        <taxon>Agaricales</taxon>
        <taxon>Agaricineae</taxon>
        <taxon>Psathyrellaceae</taxon>
        <taxon>Coprinellus</taxon>
    </lineage>
</organism>
<dbReference type="PRINTS" id="PR00625">
    <property type="entry name" value="JDOMAIN"/>
</dbReference>